<comment type="caution">
    <text evidence="1">The sequence shown here is derived from an EMBL/GenBank/DDBJ whole genome shotgun (WGS) entry which is preliminary data.</text>
</comment>
<reference evidence="1 2" key="1">
    <citation type="journal article" date="2020" name="Nature">
        <title>Six reference-quality genomes reveal evolution of bat adaptations.</title>
        <authorList>
            <person name="Jebb D."/>
            <person name="Huang Z."/>
            <person name="Pippel M."/>
            <person name="Hughes G.M."/>
            <person name="Lavrichenko K."/>
            <person name="Devanna P."/>
            <person name="Winkler S."/>
            <person name="Jermiin L.S."/>
            <person name="Skirmuntt E.C."/>
            <person name="Katzourakis A."/>
            <person name="Burkitt-Gray L."/>
            <person name="Ray D.A."/>
            <person name="Sullivan K.A.M."/>
            <person name="Roscito J.G."/>
            <person name="Kirilenko B.M."/>
            <person name="Davalos L.M."/>
            <person name="Corthals A.P."/>
            <person name="Power M.L."/>
            <person name="Jones G."/>
            <person name="Ransome R.D."/>
            <person name="Dechmann D.K.N."/>
            <person name="Locatelli A.G."/>
            <person name="Puechmaille S.J."/>
            <person name="Fedrigo O."/>
            <person name="Jarvis E.D."/>
            <person name="Hiller M."/>
            <person name="Vernes S.C."/>
            <person name="Myers E.W."/>
            <person name="Teeling E.C."/>
        </authorList>
    </citation>
    <scope>NUCLEOTIDE SEQUENCE [LARGE SCALE GENOMIC DNA]</scope>
    <source>
        <strain evidence="1">MMyoMyo1</strain>
        <tissue evidence="1">Flight muscle</tissue>
    </source>
</reference>
<sequence length="132" mass="14324">MHISPFKFSSQDNGKSSTFASSPLMSQSHFIFLVHLNASCCPGWLRTANWGLPFTVGFREFKRASSVFVSMETGLGVVRALHGTGNLKQSLGRTSQGDTSGLSGHFPAPSHRQFTKQGGTHISFGNYTELAE</sequence>
<accession>A0A7J7ZXR7</accession>
<dbReference type="Proteomes" id="UP000527355">
    <property type="component" value="Unassembled WGS sequence"/>
</dbReference>
<protein>
    <submittedName>
        <fullName evidence="1">Uncharacterized protein</fullName>
    </submittedName>
</protein>
<gene>
    <name evidence="1" type="ORF">mMyoMyo1_009941</name>
</gene>
<dbReference type="EMBL" id="JABWUV010000002">
    <property type="protein sequence ID" value="KAF6379107.1"/>
    <property type="molecule type" value="Genomic_DNA"/>
</dbReference>
<evidence type="ECO:0000313" key="2">
    <source>
        <dbReference type="Proteomes" id="UP000527355"/>
    </source>
</evidence>
<dbReference type="AlphaFoldDB" id="A0A7J7ZXR7"/>
<keyword evidence="2" id="KW-1185">Reference proteome</keyword>
<proteinExistence type="predicted"/>
<organism evidence="1 2">
    <name type="scientific">Myotis myotis</name>
    <name type="common">Greater mouse-eared bat</name>
    <name type="synonym">Vespertilio myotis</name>
    <dbReference type="NCBI Taxonomy" id="51298"/>
    <lineage>
        <taxon>Eukaryota</taxon>
        <taxon>Metazoa</taxon>
        <taxon>Chordata</taxon>
        <taxon>Craniata</taxon>
        <taxon>Vertebrata</taxon>
        <taxon>Euteleostomi</taxon>
        <taxon>Mammalia</taxon>
        <taxon>Eutheria</taxon>
        <taxon>Laurasiatheria</taxon>
        <taxon>Chiroptera</taxon>
        <taxon>Yangochiroptera</taxon>
        <taxon>Vespertilionidae</taxon>
        <taxon>Myotis</taxon>
    </lineage>
</organism>
<name>A0A7J7ZXR7_MYOMY</name>
<evidence type="ECO:0000313" key="1">
    <source>
        <dbReference type="EMBL" id="KAF6379107.1"/>
    </source>
</evidence>